<dbReference type="EMBL" id="CM056811">
    <property type="protein sequence ID" value="KAJ8637452.1"/>
    <property type="molecule type" value="Genomic_DNA"/>
</dbReference>
<keyword evidence="2" id="KW-1185">Reference proteome</keyword>
<sequence length="110" mass="12719">MARGGGRCRCCVNTKGGGEMRMGMGLWAFGDRETGEPERVVCLLDEIRARQMARNFLWADLQGRFGWGGFYFSRMIFENMNCKQFLDERRLLTLHTFLTWEIVAPRGQDS</sequence>
<evidence type="ECO:0000313" key="2">
    <source>
        <dbReference type="Proteomes" id="UP001234297"/>
    </source>
</evidence>
<proteinExistence type="predicted"/>
<dbReference type="Proteomes" id="UP001234297">
    <property type="component" value="Chromosome 3"/>
</dbReference>
<name>A0ACC2LVD8_PERAE</name>
<evidence type="ECO:0000313" key="1">
    <source>
        <dbReference type="EMBL" id="KAJ8637452.1"/>
    </source>
</evidence>
<protein>
    <submittedName>
        <fullName evidence="1">Uncharacterized protein</fullName>
    </submittedName>
</protein>
<reference evidence="1 2" key="1">
    <citation type="journal article" date="2022" name="Hortic Res">
        <title>A haplotype resolved chromosomal level avocado genome allows analysis of novel avocado genes.</title>
        <authorList>
            <person name="Nath O."/>
            <person name="Fletcher S.J."/>
            <person name="Hayward A."/>
            <person name="Shaw L.M."/>
            <person name="Masouleh A.K."/>
            <person name="Furtado A."/>
            <person name="Henry R.J."/>
            <person name="Mitter N."/>
        </authorList>
    </citation>
    <scope>NUCLEOTIDE SEQUENCE [LARGE SCALE GENOMIC DNA]</scope>
    <source>
        <strain evidence="2">cv. Hass</strain>
    </source>
</reference>
<organism evidence="1 2">
    <name type="scientific">Persea americana</name>
    <name type="common">Avocado</name>
    <dbReference type="NCBI Taxonomy" id="3435"/>
    <lineage>
        <taxon>Eukaryota</taxon>
        <taxon>Viridiplantae</taxon>
        <taxon>Streptophyta</taxon>
        <taxon>Embryophyta</taxon>
        <taxon>Tracheophyta</taxon>
        <taxon>Spermatophyta</taxon>
        <taxon>Magnoliopsida</taxon>
        <taxon>Magnoliidae</taxon>
        <taxon>Laurales</taxon>
        <taxon>Lauraceae</taxon>
        <taxon>Persea</taxon>
    </lineage>
</organism>
<gene>
    <name evidence="1" type="ORF">MRB53_011719</name>
</gene>
<accession>A0ACC2LVD8</accession>
<comment type="caution">
    <text evidence="1">The sequence shown here is derived from an EMBL/GenBank/DDBJ whole genome shotgun (WGS) entry which is preliminary data.</text>
</comment>